<dbReference type="Pfam" id="PF00158">
    <property type="entry name" value="Sigma54_activat"/>
    <property type="match status" value="1"/>
</dbReference>
<keyword evidence="3" id="KW-0805">Transcription regulation</keyword>
<evidence type="ECO:0000256" key="2">
    <source>
        <dbReference type="ARBA" id="ARBA00022840"/>
    </source>
</evidence>
<protein>
    <submittedName>
        <fullName evidence="6">Sigma-54-dependent Fis family transcriptional regulator</fullName>
    </submittedName>
</protein>
<dbReference type="PANTHER" id="PTHR32071">
    <property type="entry name" value="TRANSCRIPTIONAL REGULATORY PROTEIN"/>
    <property type="match status" value="1"/>
</dbReference>
<gene>
    <name evidence="6" type="ORF">H0S81_07745</name>
</gene>
<evidence type="ECO:0000256" key="3">
    <source>
        <dbReference type="ARBA" id="ARBA00023015"/>
    </source>
</evidence>
<keyword evidence="4" id="KW-0804">Transcription</keyword>
<dbReference type="GO" id="GO:0006355">
    <property type="term" value="P:regulation of DNA-templated transcription"/>
    <property type="evidence" value="ECO:0007669"/>
    <property type="project" value="InterPro"/>
</dbReference>
<proteinExistence type="predicted"/>
<evidence type="ECO:0000256" key="4">
    <source>
        <dbReference type="ARBA" id="ARBA00023163"/>
    </source>
</evidence>
<dbReference type="Gene3D" id="3.40.50.300">
    <property type="entry name" value="P-loop containing nucleotide triphosphate hydrolases"/>
    <property type="match status" value="1"/>
</dbReference>
<organism evidence="6 7">
    <name type="scientific">Desulfotignum balticum</name>
    <dbReference type="NCBI Taxonomy" id="115781"/>
    <lineage>
        <taxon>Bacteria</taxon>
        <taxon>Pseudomonadati</taxon>
        <taxon>Thermodesulfobacteriota</taxon>
        <taxon>Desulfobacteria</taxon>
        <taxon>Desulfobacterales</taxon>
        <taxon>Desulfobacteraceae</taxon>
        <taxon>Desulfotignum</taxon>
    </lineage>
</organism>
<dbReference type="InterPro" id="IPR002197">
    <property type="entry name" value="HTH_Fis"/>
</dbReference>
<keyword evidence="2" id="KW-0067">ATP-binding</keyword>
<feature type="domain" description="Sigma-54 factor interaction" evidence="5">
    <location>
        <begin position="1"/>
        <end position="164"/>
    </location>
</feature>
<evidence type="ECO:0000313" key="6">
    <source>
        <dbReference type="EMBL" id="MBG0779804.1"/>
    </source>
</evidence>
<dbReference type="PROSITE" id="PS50045">
    <property type="entry name" value="SIGMA54_INTERACT_4"/>
    <property type="match status" value="1"/>
</dbReference>
<dbReference type="InterPro" id="IPR009057">
    <property type="entry name" value="Homeodomain-like_sf"/>
</dbReference>
<dbReference type="SUPFAM" id="SSF46689">
    <property type="entry name" value="Homeodomain-like"/>
    <property type="match status" value="1"/>
</dbReference>
<dbReference type="AlphaFoldDB" id="A0A931CYN5"/>
<dbReference type="SUPFAM" id="SSF52540">
    <property type="entry name" value="P-loop containing nucleoside triphosphate hydrolases"/>
    <property type="match status" value="1"/>
</dbReference>
<name>A0A931CYN5_9BACT</name>
<dbReference type="GO" id="GO:0005524">
    <property type="term" value="F:ATP binding"/>
    <property type="evidence" value="ECO:0007669"/>
    <property type="project" value="UniProtKB-KW"/>
</dbReference>
<dbReference type="InterPro" id="IPR002078">
    <property type="entry name" value="Sigma_54_int"/>
</dbReference>
<feature type="non-terminal residue" evidence="6">
    <location>
        <position position="1"/>
    </location>
</feature>
<dbReference type="PROSITE" id="PS00688">
    <property type="entry name" value="SIGMA54_INTERACT_3"/>
    <property type="match status" value="1"/>
</dbReference>
<dbReference type="Gene3D" id="1.10.10.60">
    <property type="entry name" value="Homeodomain-like"/>
    <property type="match status" value="1"/>
</dbReference>
<dbReference type="InterPro" id="IPR025944">
    <property type="entry name" value="Sigma_54_int_dom_CS"/>
</dbReference>
<dbReference type="EMBL" id="JACCQK010000452">
    <property type="protein sequence ID" value="MBG0779804.1"/>
    <property type="molecule type" value="Genomic_DNA"/>
</dbReference>
<dbReference type="GO" id="GO:0043565">
    <property type="term" value="F:sequence-specific DNA binding"/>
    <property type="evidence" value="ECO:0007669"/>
    <property type="project" value="InterPro"/>
</dbReference>
<accession>A0A931CYN5</accession>
<evidence type="ECO:0000256" key="1">
    <source>
        <dbReference type="ARBA" id="ARBA00022741"/>
    </source>
</evidence>
<reference evidence="6" key="1">
    <citation type="submission" date="2020-07" db="EMBL/GenBank/DDBJ databases">
        <title>Severe corrosion of carbon steel in oil field produced water can be linked to methanogenic archaea containing a special type of NiFe hydrogenase.</title>
        <authorList>
            <person name="Lahme S."/>
            <person name="Mand J."/>
            <person name="Longwell J."/>
            <person name="Smith R."/>
            <person name="Enning D."/>
        </authorList>
    </citation>
    <scope>NUCLEOTIDE SEQUENCE</scope>
    <source>
        <strain evidence="6">MIC098Bin6</strain>
    </source>
</reference>
<sequence length="258" mass="28754">ESELFGHVKGAYTGAAADRIGRFEAAHQGTLFLDEVGDIPLSVQVKLLRVLEEQMIQRVGDNRSIPIDVRIITATNRNLETMIRNGGFREDLFFRINVFPVICPPLRDRKDDITLIIQHFITILAKKTQKNILGFTPQAMRIMVAYPWPGNIRELRNAVEYAFVLAKGKSIGIEHLPDKLLKDLPDGEAPAPVLGRELKSGATIGAIPVKQSERTALVDALHQADGNQTRAAEILGVSRVTVWKRMKKHGIILENRGK</sequence>
<dbReference type="InterPro" id="IPR027417">
    <property type="entry name" value="P-loop_NTPase"/>
</dbReference>
<dbReference type="Proteomes" id="UP000706172">
    <property type="component" value="Unassembled WGS sequence"/>
</dbReference>
<dbReference type="PANTHER" id="PTHR32071:SF81">
    <property type="entry name" value="PROPIONATE CATABOLISM OPERON REGULATORY PROTEIN"/>
    <property type="match status" value="1"/>
</dbReference>
<dbReference type="Gene3D" id="1.10.8.60">
    <property type="match status" value="1"/>
</dbReference>
<dbReference type="Pfam" id="PF02954">
    <property type="entry name" value="HTH_8"/>
    <property type="match status" value="1"/>
</dbReference>
<keyword evidence="1" id="KW-0547">Nucleotide-binding</keyword>
<evidence type="ECO:0000313" key="7">
    <source>
        <dbReference type="Proteomes" id="UP000706172"/>
    </source>
</evidence>
<dbReference type="InterPro" id="IPR058031">
    <property type="entry name" value="AAA_lid_NorR"/>
</dbReference>
<dbReference type="PRINTS" id="PR01590">
    <property type="entry name" value="HTHFIS"/>
</dbReference>
<comment type="caution">
    <text evidence="6">The sequence shown here is derived from an EMBL/GenBank/DDBJ whole genome shotgun (WGS) entry which is preliminary data.</text>
</comment>
<dbReference type="Pfam" id="PF25601">
    <property type="entry name" value="AAA_lid_14"/>
    <property type="match status" value="1"/>
</dbReference>
<evidence type="ECO:0000259" key="5">
    <source>
        <dbReference type="PROSITE" id="PS50045"/>
    </source>
</evidence>